<dbReference type="InterPro" id="IPR005801">
    <property type="entry name" value="ADC_synthase"/>
</dbReference>
<dbReference type="Proteomes" id="UP000011666">
    <property type="component" value="Unassembled WGS sequence"/>
</dbReference>
<reference evidence="2 3" key="1">
    <citation type="submission" date="2013-01" db="EMBL/GenBank/DDBJ databases">
        <title>Whole genome shotgun sequence of Gordonia soli NBRC 108243.</title>
        <authorList>
            <person name="Isaki-Nakamura S."/>
            <person name="Hosoyama A."/>
            <person name="Tsuchikane K."/>
            <person name="Ando Y."/>
            <person name="Baba S."/>
            <person name="Ohji S."/>
            <person name="Hamada M."/>
            <person name="Tamura T."/>
            <person name="Yamazoe A."/>
            <person name="Yamazaki S."/>
            <person name="Fujita N."/>
        </authorList>
    </citation>
    <scope>NUCLEOTIDE SEQUENCE [LARGE SCALE GENOMIC DNA]</scope>
    <source>
        <strain evidence="2 3">NBRC 108243</strain>
    </source>
</reference>
<dbReference type="PRINTS" id="PR00095">
    <property type="entry name" value="ANTSNTHASEI"/>
</dbReference>
<gene>
    <name evidence="2" type="primary">trpE</name>
    <name evidence="2" type="ORF">GS4_17_00230</name>
</gene>
<dbReference type="RefSeq" id="WP_007620941.1">
    <property type="nucleotide sequence ID" value="NZ_BANX01000017.1"/>
</dbReference>
<dbReference type="EMBL" id="BANX01000017">
    <property type="protein sequence ID" value="GAC68637.1"/>
    <property type="molecule type" value="Genomic_DNA"/>
</dbReference>
<name>M0QMJ3_9ACTN</name>
<dbReference type="AlphaFoldDB" id="M0QMJ3"/>
<proteinExistence type="predicted"/>
<evidence type="ECO:0000313" key="3">
    <source>
        <dbReference type="Proteomes" id="UP000011666"/>
    </source>
</evidence>
<dbReference type="Pfam" id="PF00425">
    <property type="entry name" value="Chorismate_bind"/>
    <property type="match status" value="1"/>
</dbReference>
<dbReference type="NCBIfam" id="NF004530">
    <property type="entry name" value="PRK05877.1"/>
    <property type="match status" value="1"/>
</dbReference>
<evidence type="ECO:0000259" key="1">
    <source>
        <dbReference type="Pfam" id="PF00425"/>
    </source>
</evidence>
<dbReference type="OrthoDB" id="3518032at2"/>
<dbReference type="eggNOG" id="COG0147">
    <property type="taxonomic scope" value="Bacteria"/>
</dbReference>
<dbReference type="GO" id="GO:0046820">
    <property type="term" value="F:4-amino-4-deoxychorismate synthase activity"/>
    <property type="evidence" value="ECO:0007669"/>
    <property type="project" value="TreeGrafter"/>
</dbReference>
<feature type="domain" description="Chorismate-utilising enzyme C-terminal" evidence="1">
    <location>
        <begin position="134"/>
        <end position="377"/>
    </location>
</feature>
<dbReference type="InterPro" id="IPR019999">
    <property type="entry name" value="Anth_synth_I-like"/>
</dbReference>
<dbReference type="GO" id="GO:0000162">
    <property type="term" value="P:L-tryptophan biosynthetic process"/>
    <property type="evidence" value="ECO:0007669"/>
    <property type="project" value="TreeGrafter"/>
</dbReference>
<sequence length="391" mass="41368">MTAPALDVLHALRAHTVAVGMDPPAALIGDWLDADAVIAPSISLRAGAGPPDHPERWWFGYLGFPVRADDADLPTVAGGLTDAILVLRSGNWEYRSVDGSPWPEWVRRAVEGAPTPSPADWSATWHEPDPAPHLVAIDECLDAIRDGEVYQACVCTAFTGQVDGDHVAFYADLVATTAPAKSALLQGEWGTVASFSPETFLRRTGNLVSSHPIKGTVAAHESPDKLSRSTKDVAENVMIVDLVRNDLGRVAMTGSVRVPDLLSVTPAPGVWHLVSSVSAVLDPATGTGELLRATFPPASVTGTPKLRAMQLLADWEASPRGVYCGAIGLAGPEHALDLNVAIRTVTITPDGRARLGVGGGITIDSDPWSEWQECLDKAASIVRTDTSHGRT</sequence>
<comment type="caution">
    <text evidence="2">The sequence shown here is derived from an EMBL/GenBank/DDBJ whole genome shotgun (WGS) entry which is preliminary data.</text>
</comment>
<evidence type="ECO:0000313" key="2">
    <source>
        <dbReference type="EMBL" id="GAC68637.1"/>
    </source>
</evidence>
<accession>M0QMJ3</accession>
<dbReference type="PANTHER" id="PTHR11236:SF50">
    <property type="entry name" value="AMINODEOXYCHORISMATE SYNTHASE COMPONENT 1"/>
    <property type="match status" value="1"/>
</dbReference>
<dbReference type="PANTHER" id="PTHR11236">
    <property type="entry name" value="AMINOBENZOATE/ANTHRANILATE SYNTHASE"/>
    <property type="match status" value="1"/>
</dbReference>
<dbReference type="Gene3D" id="3.60.120.10">
    <property type="entry name" value="Anthranilate synthase"/>
    <property type="match status" value="1"/>
</dbReference>
<dbReference type="InterPro" id="IPR015890">
    <property type="entry name" value="Chorismate_C"/>
</dbReference>
<keyword evidence="3" id="KW-1185">Reference proteome</keyword>
<dbReference type="STRING" id="1223545.GS4_17_00230"/>
<dbReference type="SUPFAM" id="SSF56322">
    <property type="entry name" value="ADC synthase"/>
    <property type="match status" value="1"/>
</dbReference>
<organism evidence="2 3">
    <name type="scientific">Gordonia soli NBRC 108243</name>
    <dbReference type="NCBI Taxonomy" id="1223545"/>
    <lineage>
        <taxon>Bacteria</taxon>
        <taxon>Bacillati</taxon>
        <taxon>Actinomycetota</taxon>
        <taxon>Actinomycetes</taxon>
        <taxon>Mycobacteriales</taxon>
        <taxon>Gordoniaceae</taxon>
        <taxon>Gordonia</taxon>
    </lineage>
</organism>
<protein>
    <submittedName>
        <fullName evidence="2">Anthranilate synthase component I</fullName>
    </submittedName>
</protein>